<accession>A0A318JSS7</accession>
<dbReference type="InterPro" id="IPR050346">
    <property type="entry name" value="FMO-like"/>
</dbReference>
<evidence type="ECO:0000313" key="8">
    <source>
        <dbReference type="EMBL" id="PXX54114.1"/>
    </source>
</evidence>
<dbReference type="AlphaFoldDB" id="A0A318JSS7"/>
<dbReference type="Gene3D" id="3.50.50.60">
    <property type="entry name" value="FAD/NAD(P)-binding domain"/>
    <property type="match status" value="3"/>
</dbReference>
<evidence type="ECO:0000256" key="3">
    <source>
        <dbReference type="ARBA" id="ARBA00022630"/>
    </source>
</evidence>
<dbReference type="InterPro" id="IPR000960">
    <property type="entry name" value="Flavin_mOase"/>
</dbReference>
<dbReference type="SUPFAM" id="SSF51905">
    <property type="entry name" value="FAD/NAD(P)-binding domain"/>
    <property type="match status" value="2"/>
</dbReference>
<keyword evidence="6" id="KW-0560">Oxidoreductase</keyword>
<comment type="similarity">
    <text evidence="1">Belongs to the FMO family.</text>
</comment>
<keyword evidence="9" id="KW-1185">Reference proteome</keyword>
<dbReference type="PROSITE" id="PS51257">
    <property type="entry name" value="PROKAR_LIPOPROTEIN"/>
    <property type="match status" value="1"/>
</dbReference>
<evidence type="ECO:0000256" key="2">
    <source>
        <dbReference type="ARBA" id="ARBA00010139"/>
    </source>
</evidence>
<dbReference type="PANTHER" id="PTHR23023">
    <property type="entry name" value="DIMETHYLANILINE MONOOXYGENASE"/>
    <property type="match status" value="1"/>
</dbReference>
<evidence type="ECO:0000256" key="7">
    <source>
        <dbReference type="SAM" id="MobiDB-lite"/>
    </source>
</evidence>
<evidence type="ECO:0000256" key="1">
    <source>
        <dbReference type="ARBA" id="ARBA00009183"/>
    </source>
</evidence>
<evidence type="ECO:0000256" key="4">
    <source>
        <dbReference type="ARBA" id="ARBA00022827"/>
    </source>
</evidence>
<sequence length="636" mass="68698">MTSGNRIAIVGAGIAGLACAKVLIQKGFPVEIFDRAPDVGGVWSATRRYPGLRTQNSKNTYHFSDFPMPSDYPKVLDGEQMQAYLSAYADHFGLREHLRLGTEVVAADPVDSGWLLEIRDQGGIHRSSCDHLVIANGVFSEPAIPDFRGIELFRAAGGQLGHVSEFLDVEAVRGRSVVVVGYGKSACDIAEAVSDVAGSTTVVARRLLWKMPRKMARVLDYERLMLTRFGEAHFHHLEPGRMDRYLDGPGRSFRISNLDLIQELATKHMNLRELGLVPEGRFEQIAESTISLATENFYEQVANGRIVVQRDTTITEMRGGGGEQPAVQLSNGQVIPADIVVCATGFQQRVPFLTPYVQRRLTDEHGNFRLHRQILPLDVPNLTFAGYNSSVISTLNAEVGAHWIAALLAGQLDLPPHDEASERIDARLRWMEERTGGHHAHGTAITPFSIRNIDEMLADLKFRLPLRTRAAQWFRTVRPESYRGLNGRHESTDPAPPTQSVVDHADLAGPSLGAPRTPEPGPAMSQAPEPGPGMRQAPTSGPGMPQASGAGMPQTHVSGPGVPRAHEPAPGVQQAHGSGPGMPQPQASGAGMPQTHVSGPGMPRAHEPAPGVQQAHASGPGMPRTHDLSAGVPGMQ</sequence>
<dbReference type="GO" id="GO:0050661">
    <property type="term" value="F:NADP binding"/>
    <property type="evidence" value="ECO:0007669"/>
    <property type="project" value="InterPro"/>
</dbReference>
<dbReference type="PRINTS" id="PR00370">
    <property type="entry name" value="FMOXYGENASE"/>
</dbReference>
<comment type="similarity">
    <text evidence="2">Belongs to the FAD-binding monooxygenase family.</text>
</comment>
<gene>
    <name evidence="8" type="ORF">DFR70_12595</name>
</gene>
<protein>
    <submittedName>
        <fullName evidence="8">Cation diffusion facilitator CzcD-associated flavoprotein CzcO</fullName>
    </submittedName>
</protein>
<reference evidence="8 9" key="1">
    <citation type="submission" date="2018-05" db="EMBL/GenBank/DDBJ databases">
        <title>Genomic Encyclopedia of Type Strains, Phase IV (KMG-IV): sequencing the most valuable type-strain genomes for metagenomic binning, comparative biology and taxonomic classification.</title>
        <authorList>
            <person name="Goeker M."/>
        </authorList>
    </citation>
    <scope>NUCLEOTIDE SEQUENCE [LARGE SCALE GENOMIC DNA]</scope>
    <source>
        <strain evidence="8 9">DSM 44704</strain>
    </source>
</reference>
<dbReference type="GO" id="GO:0004499">
    <property type="term" value="F:N,N-dimethylaniline monooxygenase activity"/>
    <property type="evidence" value="ECO:0007669"/>
    <property type="project" value="InterPro"/>
</dbReference>
<dbReference type="EMBL" id="QJKF01000025">
    <property type="protein sequence ID" value="PXX54114.1"/>
    <property type="molecule type" value="Genomic_DNA"/>
</dbReference>
<dbReference type="RefSeq" id="WP_246003232.1">
    <property type="nucleotide sequence ID" value="NZ_QJKF01000025.1"/>
</dbReference>
<dbReference type="GO" id="GO:0050660">
    <property type="term" value="F:flavin adenine dinucleotide binding"/>
    <property type="evidence" value="ECO:0007669"/>
    <property type="project" value="InterPro"/>
</dbReference>
<dbReference type="Proteomes" id="UP000247569">
    <property type="component" value="Unassembled WGS sequence"/>
</dbReference>
<keyword evidence="3" id="KW-0285">Flavoprotein</keyword>
<dbReference type="InterPro" id="IPR036188">
    <property type="entry name" value="FAD/NAD-bd_sf"/>
</dbReference>
<comment type="caution">
    <text evidence="8">The sequence shown here is derived from an EMBL/GenBank/DDBJ whole genome shotgun (WGS) entry which is preliminary data.</text>
</comment>
<feature type="region of interest" description="Disordered" evidence="7">
    <location>
        <begin position="483"/>
        <end position="636"/>
    </location>
</feature>
<evidence type="ECO:0000256" key="6">
    <source>
        <dbReference type="ARBA" id="ARBA00023002"/>
    </source>
</evidence>
<keyword evidence="4" id="KW-0274">FAD</keyword>
<name>A0A318JSS7_9NOCA</name>
<keyword evidence="5" id="KW-0521">NADP</keyword>
<evidence type="ECO:0000313" key="9">
    <source>
        <dbReference type="Proteomes" id="UP000247569"/>
    </source>
</evidence>
<dbReference type="Pfam" id="PF00743">
    <property type="entry name" value="FMO-like"/>
    <property type="match status" value="1"/>
</dbReference>
<feature type="compositionally biased region" description="Basic and acidic residues" evidence="7">
    <location>
        <begin position="483"/>
        <end position="492"/>
    </location>
</feature>
<organism evidence="8 9">
    <name type="scientific">Nocardia tenerifensis</name>
    <dbReference type="NCBI Taxonomy" id="228006"/>
    <lineage>
        <taxon>Bacteria</taxon>
        <taxon>Bacillati</taxon>
        <taxon>Actinomycetota</taxon>
        <taxon>Actinomycetes</taxon>
        <taxon>Mycobacteriales</taxon>
        <taxon>Nocardiaceae</taxon>
        <taxon>Nocardia</taxon>
    </lineage>
</organism>
<dbReference type="InterPro" id="IPR020946">
    <property type="entry name" value="Flavin_mOase-like"/>
</dbReference>
<evidence type="ECO:0000256" key="5">
    <source>
        <dbReference type="ARBA" id="ARBA00022857"/>
    </source>
</evidence>
<proteinExistence type="inferred from homology"/>